<evidence type="ECO:0000313" key="2">
    <source>
        <dbReference type="Proteomes" id="UP000790709"/>
    </source>
</evidence>
<organism evidence="1 2">
    <name type="scientific">Leucogyrophana mollusca</name>
    <dbReference type="NCBI Taxonomy" id="85980"/>
    <lineage>
        <taxon>Eukaryota</taxon>
        <taxon>Fungi</taxon>
        <taxon>Dikarya</taxon>
        <taxon>Basidiomycota</taxon>
        <taxon>Agaricomycotina</taxon>
        <taxon>Agaricomycetes</taxon>
        <taxon>Agaricomycetidae</taxon>
        <taxon>Boletales</taxon>
        <taxon>Boletales incertae sedis</taxon>
        <taxon>Leucogyrophana</taxon>
    </lineage>
</organism>
<evidence type="ECO:0000313" key="1">
    <source>
        <dbReference type="EMBL" id="KAH7917338.1"/>
    </source>
</evidence>
<name>A0ACB8AXQ0_9AGAM</name>
<protein>
    <submittedName>
        <fullName evidence="1">P-loop containing nucleoside triphosphate hydrolase protein</fullName>
    </submittedName>
</protein>
<keyword evidence="1" id="KW-0378">Hydrolase</keyword>
<gene>
    <name evidence="1" type="ORF">BV22DRAFT_1135493</name>
</gene>
<reference evidence="1" key="1">
    <citation type="journal article" date="2021" name="New Phytol.">
        <title>Evolutionary innovations through gain and loss of genes in the ectomycorrhizal Boletales.</title>
        <authorList>
            <person name="Wu G."/>
            <person name="Miyauchi S."/>
            <person name="Morin E."/>
            <person name="Kuo A."/>
            <person name="Drula E."/>
            <person name="Varga T."/>
            <person name="Kohler A."/>
            <person name="Feng B."/>
            <person name="Cao Y."/>
            <person name="Lipzen A."/>
            <person name="Daum C."/>
            <person name="Hundley H."/>
            <person name="Pangilinan J."/>
            <person name="Johnson J."/>
            <person name="Barry K."/>
            <person name="LaButti K."/>
            <person name="Ng V."/>
            <person name="Ahrendt S."/>
            <person name="Min B."/>
            <person name="Choi I.G."/>
            <person name="Park H."/>
            <person name="Plett J.M."/>
            <person name="Magnuson J."/>
            <person name="Spatafora J.W."/>
            <person name="Nagy L.G."/>
            <person name="Henrissat B."/>
            <person name="Grigoriev I.V."/>
            <person name="Yang Z.L."/>
            <person name="Xu J."/>
            <person name="Martin F.M."/>
        </authorList>
    </citation>
    <scope>NUCLEOTIDE SEQUENCE</scope>
    <source>
        <strain evidence="1">KUC20120723A-06</strain>
    </source>
</reference>
<sequence length="630" mass="68947">MAPKGTRQRQKFTQAASQRQPDGVPTRQTLNDEELQGLGDKLKEQEFQMRAILAQLQRKDVLVHAGTGAGKTAIAAGPHVHPSSKGKVTIMVSPLLALHDEQVETFRTEFKLASVAVNSSHGGCSKEVLEKIVAGTWQIVLISPEMLLSRRFVKEVLQNAEFGKRILSVVVDEAHVVSHWGSAFRKKYGTLGKIRYFLPRGTPVVAVDGYVSIDEGNDRANVSIVVRAIHNPLNTYSDLDFVVPPGIISASQIDKSFIYADNIAVGTEIIDHIEEILPQELRGLGLIRPYNAAHSKEYRQQVMEEFKQGNVRILVCTDALAAGMGCNIPDIDTVIQWKLPSSLSSFVQRAGRAARAKGRKGLAVLLVESSAYEIDLSVVTQPEGSTEGNTKGGKGKSKTNKKGKGAGKLHAQSRGVKRGSRGGENDAIFVREQPALDPQSTDEGLLNKKPTPIVPCCDICEPSLLNRTRPGVPPVVQRQTAVKRGEICELVQDELHRWRKVVRRRDFPNALHPASSILKDETIDLLAAVGPISTMEDLERVLVGQWRWYSRYGNELLQILSKLDIPPMKPLPKKPRGVKRTQDETVGTTTTAQRSRKRPAVNVNLARDAGTAGSSSQSALSTPNAHSHGQ</sequence>
<dbReference type="EMBL" id="MU267113">
    <property type="protein sequence ID" value="KAH7917338.1"/>
    <property type="molecule type" value="Genomic_DNA"/>
</dbReference>
<accession>A0ACB8AXQ0</accession>
<keyword evidence="2" id="KW-1185">Reference proteome</keyword>
<comment type="caution">
    <text evidence="1">The sequence shown here is derived from an EMBL/GenBank/DDBJ whole genome shotgun (WGS) entry which is preliminary data.</text>
</comment>
<proteinExistence type="predicted"/>
<dbReference type="Proteomes" id="UP000790709">
    <property type="component" value="Unassembled WGS sequence"/>
</dbReference>